<dbReference type="Proteomes" id="UP000694523">
    <property type="component" value="Unplaced"/>
</dbReference>
<dbReference type="AlphaFoldDB" id="A0A8C6SDN5"/>
<accession>A0A8C6SDN5</accession>
<feature type="region of interest" description="Disordered" evidence="1">
    <location>
        <begin position="63"/>
        <end position="103"/>
    </location>
</feature>
<dbReference type="InterPro" id="IPR021088">
    <property type="entry name" value="Osteocrin"/>
</dbReference>
<protein>
    <submittedName>
        <fullName evidence="2">Uncharacterized protein</fullName>
    </submittedName>
</protein>
<evidence type="ECO:0000313" key="3">
    <source>
        <dbReference type="Proteomes" id="UP000694523"/>
    </source>
</evidence>
<evidence type="ECO:0000256" key="1">
    <source>
        <dbReference type="SAM" id="MobiDB-lite"/>
    </source>
</evidence>
<dbReference type="Ensembl" id="ENSNMLT00000005673.1">
    <property type="protein sequence ID" value="ENSNMLP00000004971.1"/>
    <property type="gene ID" value="ENSNMLG00000003596.1"/>
</dbReference>
<reference evidence="2" key="2">
    <citation type="submission" date="2025-09" db="UniProtKB">
        <authorList>
            <consortium name="Ensembl"/>
        </authorList>
    </citation>
    <scope>IDENTIFICATION</scope>
</reference>
<sequence length="103" mass="11239">MWDFNTHRSTPRHGTSEAFLKPCGVQFGLQSRVQAGLQGKGAGLTEKLLRLDGLRRKENEVMEPKKKRGFTGNSAPWTVSAAEKGQPPPIDRIGTGRLPGNKG</sequence>
<name>A0A8C6SDN5_9GOBI</name>
<organism evidence="2 3">
    <name type="scientific">Neogobius melanostomus</name>
    <name type="common">round goby</name>
    <dbReference type="NCBI Taxonomy" id="47308"/>
    <lineage>
        <taxon>Eukaryota</taxon>
        <taxon>Metazoa</taxon>
        <taxon>Chordata</taxon>
        <taxon>Craniata</taxon>
        <taxon>Vertebrata</taxon>
        <taxon>Euteleostomi</taxon>
        <taxon>Actinopterygii</taxon>
        <taxon>Neopterygii</taxon>
        <taxon>Teleostei</taxon>
        <taxon>Neoteleostei</taxon>
        <taxon>Acanthomorphata</taxon>
        <taxon>Gobiaria</taxon>
        <taxon>Gobiiformes</taxon>
        <taxon>Gobioidei</taxon>
        <taxon>Gobiidae</taxon>
        <taxon>Benthophilinae</taxon>
        <taxon>Neogobiini</taxon>
        <taxon>Neogobius</taxon>
    </lineage>
</organism>
<evidence type="ECO:0000313" key="2">
    <source>
        <dbReference type="Ensembl" id="ENSNMLP00000004971.1"/>
    </source>
</evidence>
<keyword evidence="3" id="KW-1185">Reference proteome</keyword>
<reference evidence="2" key="1">
    <citation type="submission" date="2025-08" db="UniProtKB">
        <authorList>
            <consortium name="Ensembl"/>
        </authorList>
    </citation>
    <scope>IDENTIFICATION</scope>
</reference>
<dbReference type="Pfam" id="PF11037">
    <property type="entry name" value="Musclin"/>
    <property type="match status" value="1"/>
</dbReference>
<proteinExistence type="predicted"/>